<evidence type="ECO:0000256" key="3">
    <source>
        <dbReference type="ARBA" id="ARBA00022692"/>
    </source>
</evidence>
<feature type="chain" id="PRO_5001532571" description="GOLD domain-containing protein" evidence="9">
    <location>
        <begin position="30"/>
        <end position="273"/>
    </location>
</feature>
<evidence type="ECO:0000256" key="7">
    <source>
        <dbReference type="RuleBase" id="RU003827"/>
    </source>
</evidence>
<evidence type="ECO:0000256" key="2">
    <source>
        <dbReference type="ARBA" id="ARBA00007104"/>
    </source>
</evidence>
<organism evidence="11 12">
    <name type="scientific">Albugo candida</name>
    <dbReference type="NCBI Taxonomy" id="65357"/>
    <lineage>
        <taxon>Eukaryota</taxon>
        <taxon>Sar</taxon>
        <taxon>Stramenopiles</taxon>
        <taxon>Oomycota</taxon>
        <taxon>Peronosporomycetes</taxon>
        <taxon>Albuginales</taxon>
        <taxon>Albuginaceae</taxon>
        <taxon>Albugo</taxon>
    </lineage>
</organism>
<dbReference type="AlphaFoldDB" id="A0A024GMV0"/>
<dbReference type="InterPro" id="IPR015720">
    <property type="entry name" value="Emp24-like"/>
</dbReference>
<feature type="signal peptide" evidence="9">
    <location>
        <begin position="1"/>
        <end position="29"/>
    </location>
</feature>
<evidence type="ECO:0000256" key="5">
    <source>
        <dbReference type="ARBA" id="ARBA00022989"/>
    </source>
</evidence>
<evidence type="ECO:0000256" key="8">
    <source>
        <dbReference type="SAM" id="MobiDB-lite"/>
    </source>
</evidence>
<feature type="compositionally biased region" description="Basic and acidic residues" evidence="8">
    <location>
        <begin position="45"/>
        <end position="79"/>
    </location>
</feature>
<proteinExistence type="inferred from homology"/>
<evidence type="ECO:0000256" key="1">
    <source>
        <dbReference type="ARBA" id="ARBA00004479"/>
    </source>
</evidence>
<keyword evidence="5" id="KW-1133">Transmembrane helix</keyword>
<dbReference type="InParanoid" id="A0A024GMV0"/>
<keyword evidence="4 9" id="KW-0732">Signal</keyword>
<keyword evidence="6" id="KW-0472">Membrane</keyword>
<gene>
    <name evidence="11" type="ORF">BN9_088680</name>
</gene>
<evidence type="ECO:0000256" key="4">
    <source>
        <dbReference type="ARBA" id="ARBA00022729"/>
    </source>
</evidence>
<dbReference type="InterPro" id="IPR009038">
    <property type="entry name" value="GOLD_dom"/>
</dbReference>
<comment type="caution">
    <text evidence="11">The sequence shown here is derived from an EMBL/GenBank/DDBJ whole genome shotgun (WGS) entry which is preliminary data.</text>
</comment>
<reference evidence="11 12" key="1">
    <citation type="submission" date="2012-05" db="EMBL/GenBank/DDBJ databases">
        <title>Recombination and specialization in a pathogen metapopulation.</title>
        <authorList>
            <person name="Gardiner A."/>
            <person name="Kemen E."/>
            <person name="Schultz-Larsen T."/>
            <person name="MacLean D."/>
            <person name="Van Oosterhout C."/>
            <person name="Jones J.D.G."/>
        </authorList>
    </citation>
    <scope>NUCLEOTIDE SEQUENCE [LARGE SCALE GENOMIC DNA]</scope>
    <source>
        <strain evidence="11 12">Ac Nc2</strain>
    </source>
</reference>
<keyword evidence="3 7" id="KW-0812">Transmembrane</keyword>
<dbReference type="PROSITE" id="PS50866">
    <property type="entry name" value="GOLD"/>
    <property type="match status" value="1"/>
</dbReference>
<accession>A0A024GMV0</accession>
<evidence type="ECO:0000313" key="11">
    <source>
        <dbReference type="EMBL" id="CCI47849.1"/>
    </source>
</evidence>
<sequence length="273" mass="31515">MTLLHLWRRSTNIFLLLLLSTILLQQIASDKDKDIVEHTVIPETKTEKTEKPVQKTVEKEDTTVDKVKTPPQDTRKEEDPTPIDEDTGFHPYDEADDETLGEDIENPDLENFDFDPSEGLTFFVEEKEKSCFYHNVKDLDDIIKGAYIVSTDETSVVRFEVQDPSGNIVHTMSDEMEDDYEIKPSQVGVYELCFHNPHQNGIMVTHVTNTLQSQHPVQRTHVNVLAKYVSHLDIKLGELESEQRLQQIRTERHIKIQQATHRRMTILHQKASG</sequence>
<dbReference type="STRING" id="65357.A0A024GMV0"/>
<comment type="subcellular location">
    <subcellularLocation>
        <location evidence="1 7">Membrane</location>
        <topology evidence="1 7">Single-pass type I membrane protein</topology>
    </subcellularLocation>
</comment>
<feature type="compositionally biased region" description="Acidic residues" evidence="8">
    <location>
        <begin position="94"/>
        <end position="104"/>
    </location>
</feature>
<evidence type="ECO:0000256" key="9">
    <source>
        <dbReference type="SAM" id="SignalP"/>
    </source>
</evidence>
<dbReference type="Proteomes" id="UP000053237">
    <property type="component" value="Unassembled WGS sequence"/>
</dbReference>
<feature type="region of interest" description="Disordered" evidence="8">
    <location>
        <begin position="45"/>
        <end position="104"/>
    </location>
</feature>
<comment type="similarity">
    <text evidence="2 7">Belongs to the EMP24/GP25L family.</text>
</comment>
<name>A0A024GMV0_9STRA</name>
<dbReference type="PANTHER" id="PTHR22811">
    <property type="entry name" value="TRANSMEMBRANE EMP24 DOMAIN-CONTAINING PROTEIN"/>
    <property type="match status" value="1"/>
</dbReference>
<dbReference type="OrthoDB" id="62956at2759"/>
<evidence type="ECO:0000313" key="12">
    <source>
        <dbReference type="Proteomes" id="UP000053237"/>
    </source>
</evidence>
<keyword evidence="12" id="KW-1185">Reference proteome</keyword>
<feature type="domain" description="GOLD" evidence="10">
    <location>
        <begin position="129"/>
        <end position="236"/>
    </location>
</feature>
<protein>
    <recommendedName>
        <fullName evidence="10">GOLD domain-containing protein</fullName>
    </recommendedName>
</protein>
<dbReference type="EMBL" id="CAIX01000189">
    <property type="protein sequence ID" value="CCI47849.1"/>
    <property type="molecule type" value="Genomic_DNA"/>
</dbReference>
<evidence type="ECO:0000259" key="10">
    <source>
        <dbReference type="PROSITE" id="PS50866"/>
    </source>
</evidence>
<dbReference type="GO" id="GO:0016020">
    <property type="term" value="C:membrane"/>
    <property type="evidence" value="ECO:0007669"/>
    <property type="project" value="UniProtKB-SubCell"/>
</dbReference>
<dbReference type="Pfam" id="PF01105">
    <property type="entry name" value="EMP24_GP25L"/>
    <property type="match status" value="1"/>
</dbReference>
<dbReference type="SMART" id="SM01190">
    <property type="entry name" value="EMP24_GP25L"/>
    <property type="match status" value="1"/>
</dbReference>
<evidence type="ECO:0000256" key="6">
    <source>
        <dbReference type="ARBA" id="ARBA00023136"/>
    </source>
</evidence>